<name>A0AAE1Y8T2_9LAMI</name>
<reference evidence="1" key="1">
    <citation type="submission" date="2020-06" db="EMBL/GenBank/DDBJ databases">
        <authorList>
            <person name="Li T."/>
            <person name="Hu X."/>
            <person name="Zhang T."/>
            <person name="Song X."/>
            <person name="Zhang H."/>
            <person name="Dai N."/>
            <person name="Sheng W."/>
            <person name="Hou X."/>
            <person name="Wei L."/>
        </authorList>
    </citation>
    <scope>NUCLEOTIDE SEQUENCE</scope>
    <source>
        <strain evidence="1">3651</strain>
        <tissue evidence="1">Leaf</tissue>
    </source>
</reference>
<evidence type="ECO:0000313" key="2">
    <source>
        <dbReference type="Proteomes" id="UP001293254"/>
    </source>
</evidence>
<dbReference type="Proteomes" id="UP001293254">
    <property type="component" value="Unassembled WGS sequence"/>
</dbReference>
<gene>
    <name evidence="1" type="ORF">Salat_1775600</name>
</gene>
<protein>
    <submittedName>
        <fullName evidence="1">Uncharacterized protein</fullName>
    </submittedName>
</protein>
<dbReference type="EMBL" id="JACGWO010000006">
    <property type="protein sequence ID" value="KAK4425816.1"/>
    <property type="molecule type" value="Genomic_DNA"/>
</dbReference>
<sequence length="185" mass="21163">MCLLTRSGKEWRIVKSKVGWKSSKILPTTLMMWWTNGNWRTSDRNSRMLMILRHLMILILGRRRYVPFSNLFAYASNKPLERRSIAKNMKGLNGRLDSIDQEHKDEFKFIPNLGRDLEEDEFKRIITTSFVDVSEIHGRDDDKKILVSKLLSGSSSGDGVQTISIVGTGGMGRQLLLNLCLTMSV</sequence>
<proteinExistence type="predicted"/>
<evidence type="ECO:0000313" key="1">
    <source>
        <dbReference type="EMBL" id="KAK4425816.1"/>
    </source>
</evidence>
<accession>A0AAE1Y8T2</accession>
<organism evidence="1 2">
    <name type="scientific">Sesamum alatum</name>
    <dbReference type="NCBI Taxonomy" id="300844"/>
    <lineage>
        <taxon>Eukaryota</taxon>
        <taxon>Viridiplantae</taxon>
        <taxon>Streptophyta</taxon>
        <taxon>Embryophyta</taxon>
        <taxon>Tracheophyta</taxon>
        <taxon>Spermatophyta</taxon>
        <taxon>Magnoliopsida</taxon>
        <taxon>eudicotyledons</taxon>
        <taxon>Gunneridae</taxon>
        <taxon>Pentapetalae</taxon>
        <taxon>asterids</taxon>
        <taxon>lamiids</taxon>
        <taxon>Lamiales</taxon>
        <taxon>Pedaliaceae</taxon>
        <taxon>Sesamum</taxon>
    </lineage>
</organism>
<reference evidence="1" key="2">
    <citation type="journal article" date="2024" name="Plant">
        <title>Genomic evolution and insights into agronomic trait innovations of Sesamum species.</title>
        <authorList>
            <person name="Miao H."/>
            <person name="Wang L."/>
            <person name="Qu L."/>
            <person name="Liu H."/>
            <person name="Sun Y."/>
            <person name="Le M."/>
            <person name="Wang Q."/>
            <person name="Wei S."/>
            <person name="Zheng Y."/>
            <person name="Lin W."/>
            <person name="Duan Y."/>
            <person name="Cao H."/>
            <person name="Xiong S."/>
            <person name="Wang X."/>
            <person name="Wei L."/>
            <person name="Li C."/>
            <person name="Ma Q."/>
            <person name="Ju M."/>
            <person name="Zhao R."/>
            <person name="Li G."/>
            <person name="Mu C."/>
            <person name="Tian Q."/>
            <person name="Mei H."/>
            <person name="Zhang T."/>
            <person name="Gao T."/>
            <person name="Zhang H."/>
        </authorList>
    </citation>
    <scope>NUCLEOTIDE SEQUENCE</scope>
    <source>
        <strain evidence="1">3651</strain>
    </source>
</reference>
<dbReference type="AlphaFoldDB" id="A0AAE1Y8T2"/>
<keyword evidence="2" id="KW-1185">Reference proteome</keyword>
<comment type="caution">
    <text evidence="1">The sequence shown here is derived from an EMBL/GenBank/DDBJ whole genome shotgun (WGS) entry which is preliminary data.</text>
</comment>